<accession>A0A9W7A7D2</accession>
<name>A0A9W7A7D2_9STRA</name>
<gene>
    <name evidence="3" type="ORF">TL16_g03662</name>
</gene>
<feature type="transmembrane region" description="Helical" evidence="1">
    <location>
        <begin position="153"/>
        <end position="171"/>
    </location>
</feature>
<protein>
    <submittedName>
        <fullName evidence="3">Uncharacterized protein</fullName>
    </submittedName>
</protein>
<feature type="transmembrane region" description="Helical" evidence="1">
    <location>
        <begin position="192"/>
        <end position="214"/>
    </location>
</feature>
<feature type="transmembrane region" description="Helical" evidence="1">
    <location>
        <begin position="282"/>
        <end position="308"/>
    </location>
</feature>
<feature type="chain" id="PRO_5040947175" evidence="2">
    <location>
        <begin position="20"/>
        <end position="406"/>
    </location>
</feature>
<feature type="transmembrane region" description="Helical" evidence="1">
    <location>
        <begin position="220"/>
        <end position="242"/>
    </location>
</feature>
<keyword evidence="1" id="KW-1133">Transmembrane helix</keyword>
<feature type="transmembrane region" description="Helical" evidence="1">
    <location>
        <begin position="375"/>
        <end position="394"/>
    </location>
</feature>
<feature type="transmembrane region" description="Helical" evidence="1">
    <location>
        <begin position="332"/>
        <end position="355"/>
    </location>
</feature>
<feature type="transmembrane region" description="Helical" evidence="1">
    <location>
        <begin position="92"/>
        <end position="112"/>
    </location>
</feature>
<sequence>MTPLSVVCLLIALIPFGDPADGFSKNLSFGIVFTLFLPLVYSSNLDWFITHNMKIKFTWRRNIGFAGITCVLTFLLNLIMGLNGKYPLEYSFVYFFVVVCTVLLIWALFSFWESKKRKKEKRNFKSRWVFIFTVFLLLGWGFAALTMKYFNNANMFVQTFIMSALAVWKCTVAQSIKLYSLMTKQHGEKYELMLVSFVCISIHWFWTLFTNLAFAAVESWLTFTVYLLLDIIAASVFIYQCSDHYQTRQLKRSEGSWFPRFVKIESVGEEDEKETLDKSYDVLFNCCCFILIQFGELTFAAYTLLLFLCCRYGPNADHSPLGRLEQHDFMNLIYFLIVMLLTELFCAVLCLRVSVRRFFTFDPRPYIGDFVREKWYLFVFTPVMLHFPCLTFMFDHSGMGFTVGVD</sequence>
<reference evidence="4" key="1">
    <citation type="journal article" date="2023" name="Commun. Biol.">
        <title>Genome analysis of Parmales, the sister group of diatoms, reveals the evolutionary specialization of diatoms from phago-mixotrophs to photoautotrophs.</title>
        <authorList>
            <person name="Ban H."/>
            <person name="Sato S."/>
            <person name="Yoshikawa S."/>
            <person name="Yamada K."/>
            <person name="Nakamura Y."/>
            <person name="Ichinomiya M."/>
            <person name="Sato N."/>
            <person name="Blanc-Mathieu R."/>
            <person name="Endo H."/>
            <person name="Kuwata A."/>
            <person name="Ogata H."/>
        </authorList>
    </citation>
    <scope>NUCLEOTIDE SEQUENCE [LARGE SCALE GENOMIC DNA]</scope>
</reference>
<dbReference type="Proteomes" id="UP001162640">
    <property type="component" value="Unassembled WGS sequence"/>
</dbReference>
<feature type="transmembrane region" description="Helical" evidence="1">
    <location>
        <begin position="128"/>
        <end position="147"/>
    </location>
</feature>
<evidence type="ECO:0000313" key="4">
    <source>
        <dbReference type="Proteomes" id="UP001162640"/>
    </source>
</evidence>
<evidence type="ECO:0000256" key="1">
    <source>
        <dbReference type="SAM" id="Phobius"/>
    </source>
</evidence>
<comment type="caution">
    <text evidence="3">The sequence shown here is derived from an EMBL/GenBank/DDBJ whole genome shotgun (WGS) entry which is preliminary data.</text>
</comment>
<feature type="transmembrane region" description="Helical" evidence="1">
    <location>
        <begin position="62"/>
        <end position="80"/>
    </location>
</feature>
<evidence type="ECO:0000256" key="2">
    <source>
        <dbReference type="SAM" id="SignalP"/>
    </source>
</evidence>
<feature type="signal peptide" evidence="2">
    <location>
        <begin position="1"/>
        <end position="19"/>
    </location>
</feature>
<feature type="transmembrane region" description="Helical" evidence="1">
    <location>
        <begin position="29"/>
        <end position="50"/>
    </location>
</feature>
<keyword evidence="2" id="KW-0732">Signal</keyword>
<keyword evidence="1" id="KW-0472">Membrane</keyword>
<dbReference type="AlphaFoldDB" id="A0A9W7A7D2"/>
<organism evidence="3 4">
    <name type="scientific">Triparma laevis f. inornata</name>
    <dbReference type="NCBI Taxonomy" id="1714386"/>
    <lineage>
        <taxon>Eukaryota</taxon>
        <taxon>Sar</taxon>
        <taxon>Stramenopiles</taxon>
        <taxon>Ochrophyta</taxon>
        <taxon>Bolidophyceae</taxon>
        <taxon>Parmales</taxon>
        <taxon>Triparmaceae</taxon>
        <taxon>Triparma</taxon>
    </lineage>
</organism>
<keyword evidence="1" id="KW-0812">Transmembrane</keyword>
<proteinExistence type="predicted"/>
<dbReference type="EMBL" id="BLQM01000098">
    <property type="protein sequence ID" value="GMH63249.1"/>
    <property type="molecule type" value="Genomic_DNA"/>
</dbReference>
<evidence type="ECO:0000313" key="3">
    <source>
        <dbReference type="EMBL" id="GMH63249.1"/>
    </source>
</evidence>